<dbReference type="OrthoDB" id="2789670at2759"/>
<dbReference type="EMBL" id="JAAWWB010000005">
    <property type="protein sequence ID" value="KAG6781914.1"/>
    <property type="molecule type" value="Genomic_DNA"/>
</dbReference>
<comment type="subcellular location">
    <subcellularLocation>
        <location evidence="1">Membrane</location>
        <topology evidence="1">Single-pass membrane protein</topology>
    </subcellularLocation>
</comment>
<accession>A0A8X8D857</accession>
<keyword evidence="9 11" id="KW-0503">Monooxygenase</keyword>
<evidence type="ECO:0000256" key="1">
    <source>
        <dbReference type="ARBA" id="ARBA00004167"/>
    </source>
</evidence>
<dbReference type="InterPro" id="IPR050651">
    <property type="entry name" value="Plant_Cytochrome_P450_Monoox"/>
</dbReference>
<comment type="caution">
    <text evidence="12">The sequence shown here is derived from an EMBL/GenBank/DDBJ whole genome shotgun (WGS) entry which is preliminary data.</text>
</comment>
<keyword evidence="10" id="KW-0472">Membrane</keyword>
<protein>
    <submittedName>
        <fullName evidence="12">Uncharacterized protein</fullName>
    </submittedName>
</protein>
<proteinExistence type="inferred from homology"/>
<dbReference type="GO" id="GO:0016705">
    <property type="term" value="F:oxidoreductase activity, acting on paired donors, with incorporation or reduction of molecular oxygen"/>
    <property type="evidence" value="ECO:0007669"/>
    <property type="project" value="InterPro"/>
</dbReference>
<dbReference type="GO" id="GO:0016020">
    <property type="term" value="C:membrane"/>
    <property type="evidence" value="ECO:0007669"/>
    <property type="project" value="UniProtKB-SubCell"/>
</dbReference>
<keyword evidence="13" id="KW-1185">Reference proteome</keyword>
<keyword evidence="3 11" id="KW-0349">Heme</keyword>
<dbReference type="GO" id="GO:0005506">
    <property type="term" value="F:iron ion binding"/>
    <property type="evidence" value="ECO:0007669"/>
    <property type="project" value="InterPro"/>
</dbReference>
<dbReference type="PROSITE" id="PS00086">
    <property type="entry name" value="CYTOCHROME_P450"/>
    <property type="match status" value="1"/>
</dbReference>
<dbReference type="PANTHER" id="PTHR47947:SF62">
    <property type="entry name" value="CYTOCHROME P450, FAMILY 81, SUBFAMILY D, POLYPEPTIDE 5"/>
    <property type="match status" value="1"/>
</dbReference>
<evidence type="ECO:0000256" key="9">
    <source>
        <dbReference type="ARBA" id="ARBA00023033"/>
    </source>
</evidence>
<evidence type="ECO:0000256" key="4">
    <source>
        <dbReference type="ARBA" id="ARBA00022692"/>
    </source>
</evidence>
<evidence type="ECO:0000313" key="12">
    <source>
        <dbReference type="EMBL" id="KAG6781914.1"/>
    </source>
</evidence>
<dbReference type="PANTHER" id="PTHR47947">
    <property type="entry name" value="CYTOCHROME P450 82C3-RELATED"/>
    <property type="match status" value="1"/>
</dbReference>
<dbReference type="InterPro" id="IPR017972">
    <property type="entry name" value="Cyt_P450_CS"/>
</dbReference>
<dbReference type="AlphaFoldDB" id="A0A8X8D857"/>
<evidence type="ECO:0000256" key="6">
    <source>
        <dbReference type="ARBA" id="ARBA00022989"/>
    </source>
</evidence>
<evidence type="ECO:0000256" key="7">
    <source>
        <dbReference type="ARBA" id="ARBA00023002"/>
    </source>
</evidence>
<evidence type="ECO:0000313" key="13">
    <source>
        <dbReference type="Proteomes" id="UP000886885"/>
    </source>
</evidence>
<keyword evidence="8 11" id="KW-0408">Iron</keyword>
<dbReference type="Pfam" id="PF00067">
    <property type="entry name" value="p450"/>
    <property type="match status" value="1"/>
</dbReference>
<gene>
    <name evidence="12" type="ORF">POTOM_011299</name>
</gene>
<dbReference type="Proteomes" id="UP000886885">
    <property type="component" value="Chromosome 3A"/>
</dbReference>
<dbReference type="GO" id="GO:0020037">
    <property type="term" value="F:heme binding"/>
    <property type="evidence" value="ECO:0007669"/>
    <property type="project" value="InterPro"/>
</dbReference>
<keyword evidence="7 11" id="KW-0560">Oxidoreductase</keyword>
<keyword evidence="6" id="KW-1133">Transmembrane helix</keyword>
<evidence type="ECO:0000256" key="2">
    <source>
        <dbReference type="ARBA" id="ARBA00010617"/>
    </source>
</evidence>
<reference evidence="12" key="1">
    <citation type="journal article" date="2020" name="bioRxiv">
        <title>Hybrid origin of Populus tomentosa Carr. identified through genome sequencing and phylogenomic analysis.</title>
        <authorList>
            <person name="An X."/>
            <person name="Gao K."/>
            <person name="Chen Z."/>
            <person name="Li J."/>
            <person name="Yang X."/>
            <person name="Yang X."/>
            <person name="Zhou J."/>
            <person name="Guo T."/>
            <person name="Zhao T."/>
            <person name="Huang S."/>
            <person name="Miao D."/>
            <person name="Khan W.U."/>
            <person name="Rao P."/>
            <person name="Ye M."/>
            <person name="Lei B."/>
            <person name="Liao W."/>
            <person name="Wang J."/>
            <person name="Ji L."/>
            <person name="Li Y."/>
            <person name="Guo B."/>
            <person name="Mustafa N.S."/>
            <person name="Li S."/>
            <person name="Yun Q."/>
            <person name="Keller S.R."/>
            <person name="Mao J."/>
            <person name="Zhang R."/>
            <person name="Strauss S.H."/>
        </authorList>
    </citation>
    <scope>NUCLEOTIDE SEQUENCE</scope>
    <source>
        <strain evidence="12">GM15</strain>
        <tissue evidence="12">Leaf</tissue>
    </source>
</reference>
<evidence type="ECO:0000256" key="10">
    <source>
        <dbReference type="ARBA" id="ARBA00023136"/>
    </source>
</evidence>
<dbReference type="InterPro" id="IPR001128">
    <property type="entry name" value="Cyt_P450"/>
</dbReference>
<comment type="similarity">
    <text evidence="2 11">Belongs to the cytochrome P450 family.</text>
</comment>
<evidence type="ECO:0000256" key="11">
    <source>
        <dbReference type="RuleBase" id="RU000461"/>
    </source>
</evidence>
<name>A0A8X8D857_POPTO</name>
<evidence type="ECO:0000256" key="5">
    <source>
        <dbReference type="ARBA" id="ARBA00022723"/>
    </source>
</evidence>
<evidence type="ECO:0000256" key="3">
    <source>
        <dbReference type="ARBA" id="ARBA00022617"/>
    </source>
</evidence>
<dbReference type="GO" id="GO:0004497">
    <property type="term" value="F:monooxygenase activity"/>
    <property type="evidence" value="ECO:0007669"/>
    <property type="project" value="UniProtKB-KW"/>
</dbReference>
<sequence length="271" mass="30889">MLLDLTSNIIMRMVAGKRYYGVDVKEIEEARIFREIMEEFFACISMINVGDLIPMLQWVDIRGHSKKLDRLSKKIDVFLQGLVDEHRDDRDRNTIINRFLALQEEQPEYYTDDIIKGHILELLIGGADTSATSMEWALANLLNHPDVLKKAKAELDAQVGDRLIEESDFAKLHYLQSIISEYLRLCPVTPLIPPHMPSSDCTIGGYHVPARTILFVNAWSLYRDPTLWVDPTSFKPERFESAGRVDACKLIPFGMGRRACPGDGLAKRIII</sequence>
<keyword evidence="4" id="KW-0812">Transmembrane</keyword>
<organism evidence="12 13">
    <name type="scientific">Populus tomentosa</name>
    <name type="common">Chinese white poplar</name>
    <dbReference type="NCBI Taxonomy" id="118781"/>
    <lineage>
        <taxon>Eukaryota</taxon>
        <taxon>Viridiplantae</taxon>
        <taxon>Streptophyta</taxon>
        <taxon>Embryophyta</taxon>
        <taxon>Tracheophyta</taxon>
        <taxon>Spermatophyta</taxon>
        <taxon>Magnoliopsida</taxon>
        <taxon>eudicotyledons</taxon>
        <taxon>Gunneridae</taxon>
        <taxon>Pentapetalae</taxon>
        <taxon>rosids</taxon>
        <taxon>fabids</taxon>
        <taxon>Malpighiales</taxon>
        <taxon>Salicaceae</taxon>
        <taxon>Saliceae</taxon>
        <taxon>Populus</taxon>
    </lineage>
</organism>
<keyword evidence="5 11" id="KW-0479">Metal-binding</keyword>
<evidence type="ECO:0000256" key="8">
    <source>
        <dbReference type="ARBA" id="ARBA00023004"/>
    </source>
</evidence>